<dbReference type="InterPro" id="IPR002402">
    <property type="entry name" value="Cyt_P450_E_grp-II"/>
</dbReference>
<feature type="binding site" description="axial binding residue" evidence="12">
    <location>
        <position position="465"/>
    </location>
    <ligand>
        <name>heme</name>
        <dbReference type="ChEBI" id="CHEBI:30413"/>
    </ligand>
    <ligandPart>
        <name>Fe</name>
        <dbReference type="ChEBI" id="CHEBI:18248"/>
    </ligandPart>
</feature>
<comment type="cofactor">
    <cofactor evidence="1 12">
        <name>heme</name>
        <dbReference type="ChEBI" id="CHEBI:30413"/>
    </cofactor>
</comment>
<dbReference type="PROSITE" id="PS00086">
    <property type="entry name" value="CYTOCHROME_P450"/>
    <property type="match status" value="1"/>
</dbReference>
<protein>
    <submittedName>
        <fullName evidence="14">Cytochrome P450 monooxygenase 52A13</fullName>
    </submittedName>
</protein>
<evidence type="ECO:0000256" key="11">
    <source>
        <dbReference type="ARBA" id="ARBA00023136"/>
    </source>
</evidence>
<dbReference type="PANTHER" id="PTHR24287:SF17">
    <property type="entry name" value="P450, PUTATIVE (EUROFUNG)-RELATED"/>
    <property type="match status" value="1"/>
</dbReference>
<evidence type="ECO:0000256" key="1">
    <source>
        <dbReference type="ARBA" id="ARBA00001971"/>
    </source>
</evidence>
<evidence type="ECO:0000256" key="2">
    <source>
        <dbReference type="ARBA" id="ARBA00004167"/>
    </source>
</evidence>
<dbReference type="GO" id="GO:0016712">
    <property type="term" value="F:oxidoreductase activity, acting on paired donors, with incorporation or reduction of molecular oxygen, reduced flavin or flavoprotein as one donor, and incorporation of one atom of oxygen"/>
    <property type="evidence" value="ECO:0007669"/>
    <property type="project" value="InterPro"/>
</dbReference>
<evidence type="ECO:0000256" key="12">
    <source>
        <dbReference type="PIRSR" id="PIRSR602402-1"/>
    </source>
</evidence>
<evidence type="ECO:0000313" key="15">
    <source>
        <dbReference type="Proteomes" id="UP000547976"/>
    </source>
</evidence>
<evidence type="ECO:0000256" key="3">
    <source>
        <dbReference type="ARBA" id="ARBA00010617"/>
    </source>
</evidence>
<evidence type="ECO:0000256" key="7">
    <source>
        <dbReference type="ARBA" id="ARBA00022989"/>
    </source>
</evidence>
<dbReference type="GO" id="GO:0020037">
    <property type="term" value="F:heme binding"/>
    <property type="evidence" value="ECO:0007669"/>
    <property type="project" value="InterPro"/>
</dbReference>
<evidence type="ECO:0000256" key="9">
    <source>
        <dbReference type="ARBA" id="ARBA00023004"/>
    </source>
</evidence>
<keyword evidence="10 14" id="KW-0503">Monooxygenase</keyword>
<keyword evidence="8" id="KW-0560">Oxidoreductase</keyword>
<dbReference type="PANTHER" id="PTHR24287">
    <property type="entry name" value="P450, PUTATIVE (EUROFUNG)-RELATED"/>
    <property type="match status" value="1"/>
</dbReference>
<organism evidence="14 15">
    <name type="scientific">Gibberella subglutinans</name>
    <name type="common">Fusarium subglutinans</name>
    <dbReference type="NCBI Taxonomy" id="42677"/>
    <lineage>
        <taxon>Eukaryota</taxon>
        <taxon>Fungi</taxon>
        <taxon>Dikarya</taxon>
        <taxon>Ascomycota</taxon>
        <taxon>Pezizomycotina</taxon>
        <taxon>Sordariomycetes</taxon>
        <taxon>Hypocreomycetidae</taxon>
        <taxon>Hypocreales</taxon>
        <taxon>Nectriaceae</taxon>
        <taxon>Fusarium</taxon>
        <taxon>Fusarium fujikuroi species complex</taxon>
    </lineage>
</organism>
<dbReference type="RefSeq" id="XP_036534727.1">
    <property type="nucleotide sequence ID" value="XM_036688342.1"/>
</dbReference>
<dbReference type="CDD" id="cd11063">
    <property type="entry name" value="CYP52"/>
    <property type="match status" value="1"/>
</dbReference>
<dbReference type="PRINTS" id="PR01239">
    <property type="entry name" value="EP450IICYP52"/>
</dbReference>
<comment type="subcellular location">
    <subcellularLocation>
        <location evidence="2">Membrane</location>
        <topology evidence="2">Single-pass membrane protein</topology>
    </subcellularLocation>
</comment>
<sequence length="1107" mass="126933">MAIVPWKAIDETLSHKWKIVISLLTIQILRIIGARITTKRARRKFREKHGCAPVTCQLPLWDPFFGIDFILKLMRVFKEKRLLETFANDLYKTVGITFLVERGSQQTIFTIDPENIKTVLALKFKDYGLAFRAPLFNPVTGGGMFVSDGEEWVHSRALMRPTFARDQVADLELTNRHVTDLVSKIPINTAFNLQELLFDFTMDTGTEFLFGESTDTLCNPTKASQEFTKAFDLTLKDVAYQARLGPFRRFQGSRSKAHDAYQVCRSYVEHYVNQAMALRISDLAAEVSKENEAKSRHDSLLRQLASSGISKEKIRAELLSVLIAARDTTSNMLGNLFFVLARRPDIWTKIRDEVKRMDTNEPTYEQLRHLTYVKYCINESLRLHPPVPSNGRMAYRDTVLPHGGGPNGDQPIHVPKGSMVNFTVYAMHRRKDLYGQDAEKFRPERWETLRPSWFFLPFNGGPRICLGQQYAITESLLVIMRFAQEFISIQSMDPKPWTEEIALGCGNANGVHVAFQRVYIMVTRELKDSTNGSQDLDKSWRLHQPLDQSRDCTRLLRIEAAKDGDPITGTLFEVTFGDRPKFDALSYMWGDGPAVQTITLNGVSFSVRQNLWDALHYLRKHAPDIDYWIDAICINQKDIPERNRQVRMMHHIYFRAQTVAVWLGKRYAEYEAALPDLQKLGHNKPVNEQLDSELPTDSTQTNSAERNFAEKLYSDGYWNRVWIIQEIGQAQKIKVGFGNSAVEWKQFTQFITMHNFGSKGPIRLDRHREEKYSGSNTLLQLLQDHKEADCQDRKDKVYGLVGMASDARGFSIDYDKSVFEIWTDVMEFMNRHSLFNGDIISIGHLVKFLLMGAECDPLQQILRPYAPIVGDDTIITETNHEKAFALQGAVLGSVICVGPRPLEIVRNLQAVDMWIEQVQANYRNDLGNAHRESDTMIRAIMELDDISLSKKCFDCRSIIKWQVSNSSFLQHNRRYTGITSYWIRGLQSKSHGLIEKESSSAVPSSANNSRLFQMSARDQAPRKLGLSSSDIRVGDLICWLKWPRRAIIVRAYDQEDQWKLQVVGTAVIAEDLRETRLDCCQRPDWSKNMVQLNIFLDARTIFVLLAE</sequence>
<keyword evidence="11" id="KW-0472">Membrane</keyword>
<dbReference type="PRINTS" id="PR00464">
    <property type="entry name" value="EP450II"/>
</dbReference>
<dbReference type="InterPro" id="IPR010730">
    <property type="entry name" value="HET"/>
</dbReference>
<dbReference type="InterPro" id="IPR047146">
    <property type="entry name" value="Cyt_P450_E_CYP52_fungi"/>
</dbReference>
<gene>
    <name evidence="14" type="ORF">FSUBG_9791</name>
</gene>
<keyword evidence="4 12" id="KW-0349">Heme</keyword>
<evidence type="ECO:0000313" key="14">
    <source>
        <dbReference type="EMBL" id="KAF5593556.1"/>
    </source>
</evidence>
<dbReference type="InterPro" id="IPR002974">
    <property type="entry name" value="Cyt_P450_E_CYP52_ascomycetes"/>
</dbReference>
<name>A0A8H5PBP2_GIBSU</name>
<dbReference type="InterPro" id="IPR017972">
    <property type="entry name" value="Cyt_P450_CS"/>
</dbReference>
<dbReference type="PRINTS" id="PR00385">
    <property type="entry name" value="P450"/>
</dbReference>
<keyword evidence="7" id="KW-1133">Transmembrane helix</keyword>
<keyword evidence="9 12" id="KW-0408">Iron</keyword>
<keyword evidence="6 12" id="KW-0479">Metal-binding</keyword>
<dbReference type="OrthoDB" id="1470350at2759"/>
<dbReference type="GO" id="GO:0005506">
    <property type="term" value="F:iron ion binding"/>
    <property type="evidence" value="ECO:0007669"/>
    <property type="project" value="InterPro"/>
</dbReference>
<dbReference type="InterPro" id="IPR036396">
    <property type="entry name" value="Cyt_P450_sf"/>
</dbReference>
<keyword evidence="5" id="KW-0812">Transmembrane</keyword>
<dbReference type="GeneID" id="59323060"/>
<dbReference type="SUPFAM" id="SSF48264">
    <property type="entry name" value="Cytochrome P450"/>
    <property type="match status" value="1"/>
</dbReference>
<evidence type="ECO:0000256" key="6">
    <source>
        <dbReference type="ARBA" id="ARBA00022723"/>
    </source>
</evidence>
<evidence type="ECO:0000256" key="5">
    <source>
        <dbReference type="ARBA" id="ARBA00022692"/>
    </source>
</evidence>
<dbReference type="InterPro" id="IPR001128">
    <property type="entry name" value="Cyt_P450"/>
</dbReference>
<comment type="caution">
    <text evidence="14">The sequence shown here is derived from an EMBL/GenBank/DDBJ whole genome shotgun (WGS) entry which is preliminary data.</text>
</comment>
<proteinExistence type="inferred from homology"/>
<dbReference type="Pfam" id="PF06985">
    <property type="entry name" value="HET"/>
    <property type="match status" value="1"/>
</dbReference>
<dbReference type="Gene3D" id="1.10.630.10">
    <property type="entry name" value="Cytochrome P450"/>
    <property type="match status" value="1"/>
</dbReference>
<dbReference type="EMBL" id="JAAOAV010000156">
    <property type="protein sequence ID" value="KAF5593556.1"/>
    <property type="molecule type" value="Genomic_DNA"/>
</dbReference>
<feature type="domain" description="Heterokaryon incompatibility" evidence="13">
    <location>
        <begin position="582"/>
        <end position="726"/>
    </location>
</feature>
<dbReference type="GO" id="GO:0016020">
    <property type="term" value="C:membrane"/>
    <property type="evidence" value="ECO:0007669"/>
    <property type="project" value="UniProtKB-SubCell"/>
</dbReference>
<evidence type="ECO:0000256" key="8">
    <source>
        <dbReference type="ARBA" id="ARBA00023002"/>
    </source>
</evidence>
<comment type="similarity">
    <text evidence="3">Belongs to the cytochrome P450 family.</text>
</comment>
<reference evidence="14 15" key="1">
    <citation type="submission" date="2020-05" db="EMBL/GenBank/DDBJ databases">
        <title>Identification and distribution of gene clusters putatively required for synthesis of sphingolipid metabolism inhibitors in phylogenetically diverse species of the filamentous fungus Fusarium.</title>
        <authorList>
            <person name="Kim H.-S."/>
            <person name="Busman M."/>
            <person name="Brown D.W."/>
            <person name="Divon H."/>
            <person name="Uhlig S."/>
            <person name="Proctor R.H."/>
        </authorList>
    </citation>
    <scope>NUCLEOTIDE SEQUENCE [LARGE SCALE GENOMIC DNA]</scope>
    <source>
        <strain evidence="14 15">NRRL 66333</strain>
    </source>
</reference>
<evidence type="ECO:0000256" key="10">
    <source>
        <dbReference type="ARBA" id="ARBA00023033"/>
    </source>
</evidence>
<evidence type="ECO:0000256" key="4">
    <source>
        <dbReference type="ARBA" id="ARBA00022617"/>
    </source>
</evidence>
<dbReference type="Pfam" id="PF00067">
    <property type="entry name" value="p450"/>
    <property type="match status" value="1"/>
</dbReference>
<keyword evidence="15" id="KW-1185">Reference proteome</keyword>
<dbReference type="Proteomes" id="UP000547976">
    <property type="component" value="Unassembled WGS sequence"/>
</dbReference>
<evidence type="ECO:0000259" key="13">
    <source>
        <dbReference type="Pfam" id="PF06985"/>
    </source>
</evidence>
<accession>A0A8H5PBP2</accession>
<dbReference type="AlphaFoldDB" id="A0A8H5PBP2"/>